<name>A0A3A4ZFN7_UNCKA</name>
<feature type="transmembrane region" description="Helical" evidence="6">
    <location>
        <begin position="321"/>
        <end position="340"/>
    </location>
</feature>
<evidence type="ECO:0000313" key="8">
    <source>
        <dbReference type="EMBL" id="RJR27975.1"/>
    </source>
</evidence>
<keyword evidence="5 6" id="KW-0472">Membrane</keyword>
<dbReference type="Pfam" id="PF03772">
    <property type="entry name" value="Competence"/>
    <property type="match status" value="1"/>
</dbReference>
<evidence type="ECO:0000256" key="2">
    <source>
        <dbReference type="ARBA" id="ARBA00022475"/>
    </source>
</evidence>
<feature type="transmembrane region" description="Helical" evidence="6">
    <location>
        <begin position="133"/>
        <end position="155"/>
    </location>
</feature>
<proteinExistence type="predicted"/>
<evidence type="ECO:0000256" key="5">
    <source>
        <dbReference type="ARBA" id="ARBA00023136"/>
    </source>
</evidence>
<evidence type="ECO:0000256" key="4">
    <source>
        <dbReference type="ARBA" id="ARBA00022989"/>
    </source>
</evidence>
<dbReference type="EMBL" id="QZJF01000005">
    <property type="protein sequence ID" value="RJR27975.1"/>
    <property type="molecule type" value="Genomic_DNA"/>
</dbReference>
<evidence type="ECO:0000256" key="6">
    <source>
        <dbReference type="SAM" id="Phobius"/>
    </source>
</evidence>
<organism evidence="8 9">
    <name type="scientific">candidate division WWE3 bacterium</name>
    <dbReference type="NCBI Taxonomy" id="2053526"/>
    <lineage>
        <taxon>Bacteria</taxon>
        <taxon>Katanobacteria</taxon>
    </lineage>
</organism>
<dbReference type="InterPro" id="IPR052159">
    <property type="entry name" value="Competence_DNA_uptake"/>
</dbReference>
<sequence length="350" mass="39813">MTWRYLLLLIALIVLIVRISTYLVSQSITTQCSEQCVRYADNGLTYIERIRDIIYKTVSERIFKLLPSPHADLILGLTLGFDNLSRNTKFKEYLKSTGTIHVVVVSGFNITLVLSFISKFIESRYTIRGFIKLYFLLFLYSVVSGFNPPIVRAYIMSFFQGWGTVTGRKIPIAEILIASGVIMLIIKPSYISDFSFILSFLATLGLCAFSEEIINFFRKFKVDRYQIINDFSSSLAAQLLVWPVISFNFGEFSIVSLLANMLTLWTIPVSTILGFILLVFLFVPGPVANILAALVYPFLDIFVSLVKILGNLPFSSIQLRISLFTLATYYIAIFIFYRILRANRTDTKLP</sequence>
<dbReference type="PANTHER" id="PTHR30619">
    <property type="entry name" value="DNA INTERNALIZATION/COMPETENCE PROTEIN COMEC/REC2"/>
    <property type="match status" value="1"/>
</dbReference>
<feature type="transmembrane region" description="Helical" evidence="6">
    <location>
        <begin position="194"/>
        <end position="214"/>
    </location>
</feature>
<dbReference type="NCBIfam" id="TIGR00360">
    <property type="entry name" value="ComEC_N-term"/>
    <property type="match status" value="1"/>
</dbReference>
<reference evidence="8 9" key="1">
    <citation type="journal article" date="2017" name="ISME J.">
        <title>Energy and carbon metabolisms in a deep terrestrial subsurface fluid microbial community.</title>
        <authorList>
            <person name="Momper L."/>
            <person name="Jungbluth S.P."/>
            <person name="Lee M.D."/>
            <person name="Amend J.P."/>
        </authorList>
    </citation>
    <scope>NUCLEOTIDE SEQUENCE [LARGE SCALE GENOMIC DNA]</scope>
    <source>
        <strain evidence="8">SURF_46</strain>
    </source>
</reference>
<dbReference type="AlphaFoldDB" id="A0A3A4ZFN7"/>
<feature type="transmembrane region" description="Helical" evidence="6">
    <location>
        <begin position="265"/>
        <end position="283"/>
    </location>
</feature>
<gene>
    <name evidence="8" type="ORF">C4561_00510</name>
</gene>
<evidence type="ECO:0000256" key="3">
    <source>
        <dbReference type="ARBA" id="ARBA00022692"/>
    </source>
</evidence>
<dbReference type="Proteomes" id="UP000265540">
    <property type="component" value="Unassembled WGS sequence"/>
</dbReference>
<feature type="domain" description="ComEC/Rec2-related protein" evidence="7">
    <location>
        <begin position="87"/>
        <end position="337"/>
    </location>
</feature>
<comment type="caution">
    <text evidence="8">The sequence shown here is derived from an EMBL/GenBank/DDBJ whole genome shotgun (WGS) entry which is preliminary data.</text>
</comment>
<comment type="subcellular location">
    <subcellularLocation>
        <location evidence="1">Cell membrane</location>
        <topology evidence="1">Multi-pass membrane protein</topology>
    </subcellularLocation>
</comment>
<dbReference type="PANTHER" id="PTHR30619:SF1">
    <property type="entry name" value="RECOMBINATION PROTEIN 2"/>
    <property type="match status" value="1"/>
</dbReference>
<keyword evidence="3 6" id="KW-0812">Transmembrane</keyword>
<evidence type="ECO:0000313" key="9">
    <source>
        <dbReference type="Proteomes" id="UP000265540"/>
    </source>
</evidence>
<dbReference type="GO" id="GO:0005886">
    <property type="term" value="C:plasma membrane"/>
    <property type="evidence" value="ECO:0007669"/>
    <property type="project" value="UniProtKB-SubCell"/>
</dbReference>
<dbReference type="InterPro" id="IPR004477">
    <property type="entry name" value="ComEC_N"/>
</dbReference>
<protein>
    <submittedName>
        <fullName evidence="8">ComEC/Rec2 family competence protein</fullName>
    </submittedName>
</protein>
<feature type="transmembrane region" description="Helical" evidence="6">
    <location>
        <begin position="290"/>
        <end position="309"/>
    </location>
</feature>
<evidence type="ECO:0000256" key="1">
    <source>
        <dbReference type="ARBA" id="ARBA00004651"/>
    </source>
</evidence>
<keyword evidence="2" id="KW-1003">Cell membrane</keyword>
<feature type="transmembrane region" description="Helical" evidence="6">
    <location>
        <begin position="100"/>
        <end position="121"/>
    </location>
</feature>
<evidence type="ECO:0000259" key="7">
    <source>
        <dbReference type="Pfam" id="PF03772"/>
    </source>
</evidence>
<accession>A0A3A4ZFN7</accession>
<keyword evidence="4 6" id="KW-1133">Transmembrane helix</keyword>